<accession>A0A1J1H3D6</accession>
<feature type="region of interest" description="Disordered" evidence="1">
    <location>
        <begin position="69"/>
        <end position="99"/>
    </location>
</feature>
<dbReference type="GeneID" id="39735530"/>
<sequence>MDLKCFLHLFLFIYLKNLLFYFCFNSTFENNNFILKKKYYMKTFNNYFNKLSNFQLRLIFRKQKDQSMVRSIPSHVRRRNKKKKKKKKKKDEKDEKKKVNKKLLRRRLLKFYKLKKKNEGIEDNIFSENKKYSIFDYIEQKLKCNQNYSDENNNFDNSKDKFDENENFNFFTKNKKEYNFPELENNKIEYEQKNESNLSIYEENMNRKLDRYTRDKDKISEEKIDKKKIDEEKMNETEKNKDEEKIDKKKIDEEKMNENEKSKDEEKINENEKSKDEKKDGTNSRLLIKKKKKKLKKLKKNMHIGRYRRKVYTYEKKISVDDIHDYVLNNQLKDKYILKRDSLKNVFVNTPLFNFYNFYNFFQIDHIEKYNKSKILNLIYYYIYKYKNNIKSEAKYDCLKTDEVTKKYESIADDKRKMNHYLEHYINMNNNKYLYMNIDKDYTLKKKINDSFTISNINKVDSLHIHNYKVVWTIRNVQEKLFWRFREMGNIPLTTSSFSFAGKKSFKLKIWLDGHKSAKKGYVSVGLKQLEHYDILDEYICFSLNGITKGPFTFLSKEYYQNSYNFCKFDDLDLKNDELELSLFVYDGIV</sequence>
<evidence type="ECO:0000256" key="1">
    <source>
        <dbReference type="SAM" id="MobiDB-lite"/>
    </source>
</evidence>
<feature type="compositionally biased region" description="Basic residues" evidence="1">
    <location>
        <begin position="75"/>
        <end position="90"/>
    </location>
</feature>
<dbReference type="OMA" id="NYKVVWT"/>
<dbReference type="Proteomes" id="UP000220158">
    <property type="component" value="Chromosome 7"/>
</dbReference>
<dbReference type="KEGG" id="prel:PRELSG_0719300"/>
<dbReference type="RefSeq" id="XP_028532435.1">
    <property type="nucleotide sequence ID" value="XM_028675892.1"/>
</dbReference>
<gene>
    <name evidence="2" type="ORF">PRELSG_0719300</name>
</gene>
<dbReference type="EMBL" id="LN835302">
    <property type="protein sequence ID" value="CRG99428.1"/>
    <property type="molecule type" value="Genomic_DNA"/>
</dbReference>
<evidence type="ECO:0000313" key="3">
    <source>
        <dbReference type="Proteomes" id="UP000220158"/>
    </source>
</evidence>
<evidence type="ECO:0000313" key="2">
    <source>
        <dbReference type="EMBL" id="CRG99428.1"/>
    </source>
</evidence>
<organism evidence="2 3">
    <name type="scientific">Plasmodium relictum</name>
    <dbReference type="NCBI Taxonomy" id="85471"/>
    <lineage>
        <taxon>Eukaryota</taxon>
        <taxon>Sar</taxon>
        <taxon>Alveolata</taxon>
        <taxon>Apicomplexa</taxon>
        <taxon>Aconoidasida</taxon>
        <taxon>Haemosporida</taxon>
        <taxon>Plasmodiidae</taxon>
        <taxon>Plasmodium</taxon>
        <taxon>Plasmodium (Haemamoeba)</taxon>
    </lineage>
</organism>
<dbReference type="AlphaFoldDB" id="A0A1J1H3D6"/>
<dbReference type="OrthoDB" id="365182at2759"/>
<feature type="compositionally biased region" description="Basic and acidic residues" evidence="1">
    <location>
        <begin position="234"/>
        <end position="282"/>
    </location>
</feature>
<proteinExistence type="predicted"/>
<name>A0A1J1H3D6_PLARL</name>
<feature type="region of interest" description="Disordered" evidence="1">
    <location>
        <begin position="234"/>
        <end position="283"/>
    </location>
</feature>
<dbReference type="VEuPathDB" id="PlasmoDB:PRELSG_0719300"/>
<keyword evidence="3" id="KW-1185">Reference proteome</keyword>
<reference evidence="2 3" key="1">
    <citation type="submission" date="2015-04" db="EMBL/GenBank/DDBJ databases">
        <authorList>
            <consortium name="Pathogen Informatics"/>
        </authorList>
    </citation>
    <scope>NUCLEOTIDE SEQUENCE [LARGE SCALE GENOMIC DNA]</scope>
    <source>
        <strain evidence="2 3">SGS1</strain>
    </source>
</reference>
<protein>
    <submittedName>
        <fullName evidence="2">Uncharacterized protein</fullName>
    </submittedName>
</protein>